<dbReference type="KEGG" id="clus:A9F13_10g01188"/>
<keyword evidence="1" id="KW-0472">Membrane</keyword>
<evidence type="ECO:0000256" key="1">
    <source>
        <dbReference type="SAM" id="Phobius"/>
    </source>
</evidence>
<organism evidence="2 3">
    <name type="scientific">Clavispora lusitaniae</name>
    <name type="common">Candida lusitaniae</name>
    <dbReference type="NCBI Taxonomy" id="36911"/>
    <lineage>
        <taxon>Eukaryota</taxon>
        <taxon>Fungi</taxon>
        <taxon>Dikarya</taxon>
        <taxon>Ascomycota</taxon>
        <taxon>Saccharomycotina</taxon>
        <taxon>Pichiomycetes</taxon>
        <taxon>Metschnikowiaceae</taxon>
        <taxon>Clavispora</taxon>
    </lineage>
</organism>
<sequence length="75" mass="8685">MPFLVHEYVSPQHDTGLSEKLLTGLMLAKMQVMTDVAESIYEWYNMYLALEHWLLMLVLTTATTKLPIVFSLTCY</sequence>
<protein>
    <submittedName>
        <fullName evidence="2">Uncharacterized protein</fullName>
    </submittedName>
</protein>
<gene>
    <name evidence="2" type="ORF">A9F13_10g01188</name>
</gene>
<dbReference type="Proteomes" id="UP000195602">
    <property type="component" value="Unassembled WGS sequence"/>
</dbReference>
<keyword evidence="1" id="KW-1133">Transmembrane helix</keyword>
<evidence type="ECO:0000313" key="3">
    <source>
        <dbReference type="Proteomes" id="UP000195602"/>
    </source>
</evidence>
<keyword evidence="1" id="KW-0812">Transmembrane</keyword>
<feature type="transmembrane region" description="Helical" evidence="1">
    <location>
        <begin position="53"/>
        <end position="74"/>
    </location>
</feature>
<evidence type="ECO:0000313" key="2">
    <source>
        <dbReference type="EMBL" id="OVF07979.1"/>
    </source>
</evidence>
<reference evidence="2 3" key="1">
    <citation type="submission" date="2017-04" db="EMBL/GenBank/DDBJ databases">
        <title>Draft genome of the yeast Clavispora lusitaniae type strain CBS 6936.</title>
        <authorList>
            <person name="Durrens P."/>
            <person name="Klopp C."/>
            <person name="Biteau N."/>
            <person name="Fitton-Ouhabi V."/>
            <person name="Dementhon K."/>
            <person name="Accoceberry I."/>
            <person name="Sherman D.J."/>
            <person name="Noel T."/>
        </authorList>
    </citation>
    <scope>NUCLEOTIDE SEQUENCE [LARGE SCALE GENOMIC DNA]</scope>
    <source>
        <strain evidence="2 3">CBS 6936</strain>
    </source>
</reference>
<proteinExistence type="predicted"/>
<dbReference type="AlphaFoldDB" id="A0AA91PYU0"/>
<name>A0AA91PYU0_CLALS</name>
<comment type="caution">
    <text evidence="2">The sequence shown here is derived from an EMBL/GenBank/DDBJ whole genome shotgun (WGS) entry which is preliminary data.</text>
</comment>
<dbReference type="EMBL" id="LYUB02000010">
    <property type="protein sequence ID" value="OVF07979.1"/>
    <property type="molecule type" value="Genomic_DNA"/>
</dbReference>
<accession>A0AA91PYU0</accession>